<evidence type="ECO:0000256" key="13">
    <source>
        <dbReference type="ARBA" id="ARBA00041398"/>
    </source>
</evidence>
<dbReference type="InterPro" id="IPR005845">
    <property type="entry name" value="A-D-PHexomutase_a/b/a-II"/>
</dbReference>
<dbReference type="GO" id="GO:0004614">
    <property type="term" value="F:phosphoglucomutase activity"/>
    <property type="evidence" value="ECO:0007669"/>
    <property type="project" value="UniProtKB-EC"/>
</dbReference>
<evidence type="ECO:0000256" key="2">
    <source>
        <dbReference type="ARBA" id="ARBA00001946"/>
    </source>
</evidence>
<evidence type="ECO:0000256" key="9">
    <source>
        <dbReference type="ARBA" id="ARBA00022723"/>
    </source>
</evidence>
<comment type="pathway">
    <text evidence="4">Lipid metabolism.</text>
</comment>
<dbReference type="InterPro" id="IPR036900">
    <property type="entry name" value="A-D-PHexomutase_C_sf"/>
</dbReference>
<dbReference type="EC" id="5.4.2.2" evidence="6"/>
<dbReference type="GO" id="GO:0006166">
    <property type="term" value="P:purine ribonucleoside salvage"/>
    <property type="evidence" value="ECO:0007669"/>
    <property type="project" value="TreeGrafter"/>
</dbReference>
<feature type="domain" description="Alpha-D-phosphohexomutase alpha/beta/alpha" evidence="17">
    <location>
        <begin position="45"/>
        <end position="181"/>
    </location>
</feature>
<feature type="domain" description="Alpha-D-phosphohexomutase alpha/beta/alpha" evidence="19">
    <location>
        <begin position="328"/>
        <end position="454"/>
    </location>
</feature>
<proteinExistence type="inferred from homology"/>
<dbReference type="Pfam" id="PF02878">
    <property type="entry name" value="PGM_PMM_I"/>
    <property type="match status" value="1"/>
</dbReference>
<evidence type="ECO:0000256" key="7">
    <source>
        <dbReference type="ARBA" id="ARBA00022526"/>
    </source>
</evidence>
<dbReference type="RefSeq" id="WP_212133059.1">
    <property type="nucleotide sequence ID" value="NZ_OY569118.1"/>
</dbReference>
<name>A0AA48MDB1_9BACL</name>
<evidence type="ECO:0000256" key="5">
    <source>
        <dbReference type="ARBA" id="ARBA00010231"/>
    </source>
</evidence>
<dbReference type="GO" id="GO:0006006">
    <property type="term" value="P:glucose metabolic process"/>
    <property type="evidence" value="ECO:0007669"/>
    <property type="project" value="UniProtKB-KW"/>
</dbReference>
<evidence type="ECO:0000313" key="20">
    <source>
        <dbReference type="EMBL" id="CAJ1003478.1"/>
    </source>
</evidence>
<evidence type="ECO:0000256" key="1">
    <source>
        <dbReference type="ARBA" id="ARBA00000443"/>
    </source>
</evidence>
<comment type="cofactor">
    <cofactor evidence="2">
        <name>Mg(2+)</name>
        <dbReference type="ChEBI" id="CHEBI:18420"/>
    </cofactor>
</comment>
<sequence>MTQHWQDHYQRWMTFAHLDPELRAQLDSLRDDPHTLEDCFARPIAFGTGGMRGELGPGINRINLYTVRKAAAGLARYVTAHGKAAMEAGVAIAYDSRHKSRTFAVESANVLGWYGIRVHLFDRLCPTPLLSFAVRHLGAFAGIVITASHNPPEYNGFKVYGADGGQITPATADMLLRHMEEAGDELRIETAEESSLRASGLLRSLGDELLKAYLEQLHRRRIPPAVQPAGDPVRIVFTPLHGTTYEAITKGLDAFGYRHVTVVREQADPDPSFSTVSSPNPEEHHAFDLAIQYAKTVGADLVLATDPDGDRLGVAVKHPQGDYVVLTGNQTGALLLHYLLSQKQRSGALPANGVVLKTIVTSEMGRAIASDFGLTTVDTLTGFKYIGEKLGEFEKTGAYTFQFGYEESCGYLMADIVRDKDAVQAALFIADACACHKAEGRSLYDALLQLYDRYGYYREDLHAITCRGKDTMAAMVSTLSRLRSRPLTEIAGKKVAVVEDYLTGERHNIALGITDLLTLPKTDALKYVLDDASWFCVRPSGTEPKIKLYVGVKGDSLKEADTKLATLKQAVGHLFQTP</sequence>
<reference evidence="20" key="1">
    <citation type="submission" date="2023-07" db="EMBL/GenBank/DDBJ databases">
        <authorList>
            <person name="Ivanov I."/>
            <person name="Teneva D."/>
            <person name="Stoikov I."/>
        </authorList>
    </citation>
    <scope>NUCLEOTIDE SEQUENCE</scope>
    <source>
        <strain evidence="20">4475</strain>
    </source>
</reference>
<feature type="domain" description="Alpha-D-phosphohexomutase alpha/beta/alpha" evidence="18">
    <location>
        <begin position="225"/>
        <end position="315"/>
    </location>
</feature>
<keyword evidence="8" id="KW-0597">Phosphoprotein</keyword>
<evidence type="ECO:0000256" key="15">
    <source>
        <dbReference type="RuleBase" id="RU004326"/>
    </source>
</evidence>
<dbReference type="KEGG" id="bayd:BSPP4475_14255"/>
<keyword evidence="7" id="KW-0119">Carbohydrate metabolism</keyword>
<dbReference type="PROSITE" id="PS00710">
    <property type="entry name" value="PGM_PMM"/>
    <property type="match status" value="1"/>
</dbReference>
<dbReference type="EMBL" id="OY569118">
    <property type="protein sequence ID" value="CAJ1003478.1"/>
    <property type="molecule type" value="Genomic_DNA"/>
</dbReference>
<keyword evidence="21" id="KW-1185">Reference proteome</keyword>
<evidence type="ECO:0000259" key="17">
    <source>
        <dbReference type="Pfam" id="PF02878"/>
    </source>
</evidence>
<gene>
    <name evidence="20" type="ORF">BSPP4475_14255</name>
</gene>
<evidence type="ECO:0000259" key="16">
    <source>
        <dbReference type="Pfam" id="PF00408"/>
    </source>
</evidence>
<dbReference type="Pfam" id="PF02879">
    <property type="entry name" value="PGM_PMM_II"/>
    <property type="match status" value="1"/>
</dbReference>
<dbReference type="Proteomes" id="UP001189619">
    <property type="component" value="Chromosome"/>
</dbReference>
<evidence type="ECO:0000256" key="3">
    <source>
        <dbReference type="ARBA" id="ARBA00005164"/>
    </source>
</evidence>
<organism evidence="20 21">
    <name type="scientific">Brevibacillus aydinogluensis</name>
    <dbReference type="NCBI Taxonomy" id="927786"/>
    <lineage>
        <taxon>Bacteria</taxon>
        <taxon>Bacillati</taxon>
        <taxon>Bacillota</taxon>
        <taxon>Bacilli</taxon>
        <taxon>Bacillales</taxon>
        <taxon>Paenibacillaceae</taxon>
        <taxon>Brevibacillus</taxon>
    </lineage>
</organism>
<dbReference type="InterPro" id="IPR005841">
    <property type="entry name" value="Alpha-D-phosphohexomutase_SF"/>
</dbReference>
<keyword evidence="11" id="KW-0413">Isomerase</keyword>
<dbReference type="Gene3D" id="3.40.120.10">
    <property type="entry name" value="Alpha-D-Glucose-1,6-Bisphosphate, subunit A, domain 3"/>
    <property type="match status" value="3"/>
</dbReference>
<dbReference type="PRINTS" id="PR00509">
    <property type="entry name" value="PGMPMM"/>
</dbReference>
<evidence type="ECO:0000256" key="11">
    <source>
        <dbReference type="ARBA" id="ARBA00023235"/>
    </source>
</evidence>
<evidence type="ECO:0000256" key="4">
    <source>
        <dbReference type="ARBA" id="ARBA00005189"/>
    </source>
</evidence>
<dbReference type="GO" id="GO:0008973">
    <property type="term" value="F:phosphopentomutase activity"/>
    <property type="evidence" value="ECO:0007669"/>
    <property type="project" value="TreeGrafter"/>
</dbReference>
<evidence type="ECO:0000256" key="8">
    <source>
        <dbReference type="ARBA" id="ARBA00022553"/>
    </source>
</evidence>
<keyword evidence="10 15" id="KW-0460">Magnesium</keyword>
<keyword evidence="7" id="KW-0313">Glucose metabolism</keyword>
<keyword evidence="9 15" id="KW-0479">Metal-binding</keyword>
<dbReference type="SUPFAM" id="SSF53738">
    <property type="entry name" value="Phosphoglucomutase, first 3 domains"/>
    <property type="match status" value="3"/>
</dbReference>
<evidence type="ECO:0000256" key="12">
    <source>
        <dbReference type="ARBA" id="ARBA00039995"/>
    </source>
</evidence>
<comment type="pathway">
    <text evidence="3">Glycolipid metabolism; diglucosyl-diacylglycerol biosynthesis.</text>
</comment>
<comment type="catalytic activity">
    <reaction evidence="1">
        <text>alpha-D-glucose 1-phosphate = alpha-D-glucose 6-phosphate</text>
        <dbReference type="Rhea" id="RHEA:23536"/>
        <dbReference type="ChEBI" id="CHEBI:58225"/>
        <dbReference type="ChEBI" id="CHEBI:58601"/>
        <dbReference type="EC" id="5.4.2.2"/>
    </reaction>
</comment>
<dbReference type="InterPro" id="IPR005843">
    <property type="entry name" value="A-D-PHexomutase_C"/>
</dbReference>
<evidence type="ECO:0000259" key="19">
    <source>
        <dbReference type="Pfam" id="PF02880"/>
    </source>
</evidence>
<dbReference type="SUPFAM" id="SSF55957">
    <property type="entry name" value="Phosphoglucomutase, C-terminal domain"/>
    <property type="match status" value="1"/>
</dbReference>
<dbReference type="Gene3D" id="3.30.310.50">
    <property type="entry name" value="Alpha-D-phosphohexomutase, C-terminal domain"/>
    <property type="match status" value="1"/>
</dbReference>
<dbReference type="CDD" id="cd05799">
    <property type="entry name" value="PGM2"/>
    <property type="match status" value="1"/>
</dbReference>
<dbReference type="InterPro" id="IPR016066">
    <property type="entry name" value="A-D-PHexomutase_CS"/>
</dbReference>
<dbReference type="PANTHER" id="PTHR45745:SF1">
    <property type="entry name" value="PHOSPHOGLUCOMUTASE 2B-RELATED"/>
    <property type="match status" value="1"/>
</dbReference>
<dbReference type="Pfam" id="PF02880">
    <property type="entry name" value="PGM_PMM_III"/>
    <property type="match status" value="1"/>
</dbReference>
<comment type="similarity">
    <text evidence="5 15">Belongs to the phosphohexose mutase family.</text>
</comment>
<protein>
    <recommendedName>
        <fullName evidence="12">Phosphoglucomutase</fullName>
        <ecNumber evidence="6">5.4.2.2</ecNumber>
    </recommendedName>
    <alternativeName>
        <fullName evidence="14">Alpha-phosphoglucomutase</fullName>
    </alternativeName>
    <alternativeName>
        <fullName evidence="13">Glucose phosphomutase</fullName>
    </alternativeName>
</protein>
<evidence type="ECO:0000313" key="21">
    <source>
        <dbReference type="Proteomes" id="UP001189619"/>
    </source>
</evidence>
<dbReference type="GO" id="GO:0000287">
    <property type="term" value="F:magnesium ion binding"/>
    <property type="evidence" value="ECO:0007669"/>
    <property type="project" value="InterPro"/>
</dbReference>
<evidence type="ECO:0000259" key="18">
    <source>
        <dbReference type="Pfam" id="PF02879"/>
    </source>
</evidence>
<accession>A0AA48MDB1</accession>
<evidence type="ECO:0000256" key="10">
    <source>
        <dbReference type="ARBA" id="ARBA00022842"/>
    </source>
</evidence>
<dbReference type="PANTHER" id="PTHR45745">
    <property type="entry name" value="PHOSPHOMANNOMUTASE 45A"/>
    <property type="match status" value="1"/>
</dbReference>
<dbReference type="AlphaFoldDB" id="A0AA48MDB1"/>
<dbReference type="InterPro" id="IPR005844">
    <property type="entry name" value="A-D-PHexomutase_a/b/a-I"/>
</dbReference>
<evidence type="ECO:0000256" key="6">
    <source>
        <dbReference type="ARBA" id="ARBA00012728"/>
    </source>
</evidence>
<evidence type="ECO:0000256" key="14">
    <source>
        <dbReference type="ARBA" id="ARBA00041467"/>
    </source>
</evidence>
<feature type="domain" description="Alpha-D-phosphohexomutase C-terminal" evidence="16">
    <location>
        <begin position="510"/>
        <end position="555"/>
    </location>
</feature>
<dbReference type="Pfam" id="PF00408">
    <property type="entry name" value="PGM_PMM_IV"/>
    <property type="match status" value="1"/>
</dbReference>
<dbReference type="InterPro" id="IPR016055">
    <property type="entry name" value="A-D-PHexomutase_a/b/a-I/II/III"/>
</dbReference>
<dbReference type="InterPro" id="IPR005846">
    <property type="entry name" value="A-D-PHexomutase_a/b/a-III"/>
</dbReference>